<reference evidence="2 3" key="1">
    <citation type="journal article" date="2018" name="Sci. Rep.">
        <title>Comparative genomics provides insights into the lifestyle and reveals functional heterogeneity of dark septate endophytic fungi.</title>
        <authorList>
            <person name="Knapp D.G."/>
            <person name="Nemeth J.B."/>
            <person name="Barry K."/>
            <person name="Hainaut M."/>
            <person name="Henrissat B."/>
            <person name="Johnson J."/>
            <person name="Kuo A."/>
            <person name="Lim J.H.P."/>
            <person name="Lipzen A."/>
            <person name="Nolan M."/>
            <person name="Ohm R.A."/>
            <person name="Tamas L."/>
            <person name="Grigoriev I.V."/>
            <person name="Spatafora J.W."/>
            <person name="Nagy L.G."/>
            <person name="Kovacs G.M."/>
        </authorList>
    </citation>
    <scope>NUCLEOTIDE SEQUENCE [LARGE SCALE GENOMIC DNA]</scope>
    <source>
        <strain evidence="2 3">DSE2036</strain>
    </source>
</reference>
<evidence type="ECO:0000313" key="3">
    <source>
        <dbReference type="Proteomes" id="UP000244855"/>
    </source>
</evidence>
<sequence>MATFHPFPRLPLELRMQIWSLAFQDDRVLKVRKRRYLSRRDYWSPSPIPAVTRASRESRKHCSYQKAFIADGSSCYIWCKFDSDIIHMRMSELAHEDGLEKKEIRRLRIVLVDDMELEFFYHKFSFEVSCFPKLDGIDVLVPDGLYNWGTFIQEMYWGTCPETNVRMVDANSGEWIDSKTGGPYLDWIDTGRSTGGETKDYMRIDNDWDEEDEEAVAERYSAMMKMQEPLPRIDLNY</sequence>
<dbReference type="OrthoDB" id="3473305at2759"/>
<dbReference type="Pfam" id="PF20150">
    <property type="entry name" value="2EXR"/>
    <property type="match status" value="1"/>
</dbReference>
<keyword evidence="3" id="KW-1185">Reference proteome</keyword>
<gene>
    <name evidence="2" type="ORF">DM02DRAFT_669703</name>
</gene>
<name>A0A2V1E028_9PLEO</name>
<dbReference type="PANTHER" id="PTHR35910:SF1">
    <property type="entry name" value="2EXR DOMAIN-CONTAINING PROTEIN"/>
    <property type="match status" value="1"/>
</dbReference>
<organism evidence="2 3">
    <name type="scientific">Periconia macrospinosa</name>
    <dbReference type="NCBI Taxonomy" id="97972"/>
    <lineage>
        <taxon>Eukaryota</taxon>
        <taxon>Fungi</taxon>
        <taxon>Dikarya</taxon>
        <taxon>Ascomycota</taxon>
        <taxon>Pezizomycotina</taxon>
        <taxon>Dothideomycetes</taxon>
        <taxon>Pleosporomycetidae</taxon>
        <taxon>Pleosporales</taxon>
        <taxon>Massarineae</taxon>
        <taxon>Periconiaceae</taxon>
        <taxon>Periconia</taxon>
    </lineage>
</organism>
<dbReference type="EMBL" id="KZ805329">
    <property type="protein sequence ID" value="PVI03669.1"/>
    <property type="molecule type" value="Genomic_DNA"/>
</dbReference>
<accession>A0A2V1E028</accession>
<evidence type="ECO:0000313" key="2">
    <source>
        <dbReference type="EMBL" id="PVI03669.1"/>
    </source>
</evidence>
<dbReference type="PANTHER" id="PTHR35910">
    <property type="entry name" value="2EXR DOMAIN-CONTAINING PROTEIN"/>
    <property type="match status" value="1"/>
</dbReference>
<dbReference type="Proteomes" id="UP000244855">
    <property type="component" value="Unassembled WGS sequence"/>
</dbReference>
<protein>
    <recommendedName>
        <fullName evidence="1">2EXR domain-containing protein</fullName>
    </recommendedName>
</protein>
<proteinExistence type="predicted"/>
<dbReference type="AlphaFoldDB" id="A0A2V1E028"/>
<evidence type="ECO:0000259" key="1">
    <source>
        <dbReference type="Pfam" id="PF20150"/>
    </source>
</evidence>
<feature type="domain" description="2EXR" evidence="1">
    <location>
        <begin position="4"/>
        <end position="86"/>
    </location>
</feature>
<dbReference type="InterPro" id="IPR045518">
    <property type="entry name" value="2EXR"/>
</dbReference>